<sequence>MIVHVDDDRTTVTVQAPDVLTDLRVSAPDGDGWQAALGPLGELDGDHVWLDVDELRSRADTGDPAWADGFAAMVQYAAGAGWLDTTGRRVRAHVEVRPGG</sequence>
<evidence type="ECO:0000313" key="2">
    <source>
        <dbReference type="Proteomes" id="UP000199022"/>
    </source>
</evidence>
<gene>
    <name evidence="1" type="ORF">SAMN05661030_0554</name>
</gene>
<evidence type="ECO:0000313" key="1">
    <source>
        <dbReference type="EMBL" id="SFC27845.1"/>
    </source>
</evidence>
<organism evidence="1 2">
    <name type="scientific">Klenkia taihuensis</name>
    <dbReference type="NCBI Taxonomy" id="1225127"/>
    <lineage>
        <taxon>Bacteria</taxon>
        <taxon>Bacillati</taxon>
        <taxon>Actinomycetota</taxon>
        <taxon>Actinomycetes</taxon>
        <taxon>Geodermatophilales</taxon>
        <taxon>Geodermatophilaceae</taxon>
        <taxon>Klenkia</taxon>
    </lineage>
</organism>
<dbReference type="EMBL" id="FOMD01000001">
    <property type="protein sequence ID" value="SFC27845.1"/>
    <property type="molecule type" value="Genomic_DNA"/>
</dbReference>
<dbReference type="Proteomes" id="UP000199022">
    <property type="component" value="Unassembled WGS sequence"/>
</dbReference>
<name>A0A1I1HVN9_9ACTN</name>
<dbReference type="STRING" id="1225127.SAMN05661030_0554"/>
<dbReference type="OrthoDB" id="4481150at2"/>
<keyword evidence="2" id="KW-1185">Reference proteome</keyword>
<reference evidence="2" key="1">
    <citation type="submission" date="2016-10" db="EMBL/GenBank/DDBJ databases">
        <authorList>
            <person name="Varghese N."/>
            <person name="Submissions S."/>
        </authorList>
    </citation>
    <scope>NUCLEOTIDE SEQUENCE [LARGE SCALE GENOMIC DNA]</scope>
    <source>
        <strain evidence="2">DSM 45962</strain>
    </source>
</reference>
<accession>A0A1I1HVN9</accession>
<dbReference type="RefSeq" id="WP_091554494.1">
    <property type="nucleotide sequence ID" value="NZ_BNAC01000002.1"/>
</dbReference>
<protein>
    <submittedName>
        <fullName evidence="1">Uncharacterized protein</fullName>
    </submittedName>
</protein>
<proteinExistence type="predicted"/>
<dbReference type="AlphaFoldDB" id="A0A1I1HVN9"/>